<keyword evidence="2" id="KW-1185">Reference proteome</keyword>
<proteinExistence type="predicted"/>
<name>A0A7Z7MVV5_9PROT</name>
<reference evidence="1" key="1">
    <citation type="submission" date="2017-03" db="EMBL/GenBank/DDBJ databases">
        <authorList>
            <consortium name="AG Boll"/>
        </authorList>
    </citation>
    <scope>NUCLEOTIDE SEQUENCE [LARGE SCALE GENOMIC DNA]</scope>
    <source>
        <strain evidence="1">Chol</strain>
    </source>
</reference>
<dbReference type="EMBL" id="LT837803">
    <property type="protein sequence ID" value="SMB28640.1"/>
    <property type="molecule type" value="Genomic_DNA"/>
</dbReference>
<accession>A0A7Z7MVV5</accession>
<dbReference type="AlphaFoldDB" id="A0A7Z7MVV5"/>
<protein>
    <submittedName>
        <fullName evidence="1">Uncharacterized protein</fullName>
    </submittedName>
</protein>
<dbReference type="Proteomes" id="UP000242886">
    <property type="component" value="Chromosome SDENCHOL"/>
</dbReference>
<evidence type="ECO:0000313" key="1">
    <source>
        <dbReference type="EMBL" id="SMB28640.1"/>
    </source>
</evidence>
<gene>
    <name evidence="1" type="ORF">SDENCHOL_20673</name>
</gene>
<organism evidence="1 2">
    <name type="scientific">Sterolibacterium denitrificans</name>
    <dbReference type="NCBI Taxonomy" id="157592"/>
    <lineage>
        <taxon>Bacteria</taxon>
        <taxon>Pseudomonadati</taxon>
        <taxon>Pseudomonadota</taxon>
        <taxon>Betaproteobacteria</taxon>
        <taxon>Nitrosomonadales</taxon>
        <taxon>Sterolibacteriaceae</taxon>
        <taxon>Sterolibacterium</taxon>
    </lineage>
</organism>
<evidence type="ECO:0000313" key="2">
    <source>
        <dbReference type="Proteomes" id="UP000242886"/>
    </source>
</evidence>
<sequence>MVRMWVTRQMGGSRFANPNLWFGTHVAREKEKPVEESTGFGFLAERAGFEPALGFHLNTLSRRAT</sequence>